<reference evidence="2" key="1">
    <citation type="submission" date="2022-05" db="EMBL/GenBank/DDBJ databases">
        <title>Comparative genomics of Staphylococcus equorum isolates.</title>
        <authorList>
            <person name="Luelf R.H."/>
        </authorList>
    </citation>
    <scope>NUCLEOTIDE SEQUENCE</scope>
    <source>
        <strain evidence="2">TMW 2.2343</strain>
    </source>
</reference>
<sequence length="58" mass="6621">MVAFVLYYLSSIILVIMLSVAAFLLFIMVAGVFWAAIKEAWFILRDAAVKLLKNKKNR</sequence>
<evidence type="ECO:0000313" key="2">
    <source>
        <dbReference type="EMBL" id="MDG0860381.1"/>
    </source>
</evidence>
<dbReference type="Proteomes" id="UP001152302">
    <property type="component" value="Unassembled WGS sequence"/>
</dbReference>
<keyword evidence="1" id="KW-0472">Membrane</keyword>
<gene>
    <name evidence="2" type="ORF">M4L21_13690</name>
</gene>
<keyword evidence="1" id="KW-0812">Transmembrane</keyword>
<accession>A0A9X4R2R0</accession>
<evidence type="ECO:0000256" key="1">
    <source>
        <dbReference type="SAM" id="Phobius"/>
    </source>
</evidence>
<evidence type="ECO:0000313" key="3">
    <source>
        <dbReference type="Proteomes" id="UP001152302"/>
    </source>
</evidence>
<keyword evidence="1" id="KW-1133">Transmembrane helix</keyword>
<proteinExistence type="predicted"/>
<name>A0A9X4R2R0_9STAP</name>
<dbReference type="EMBL" id="JAMBPX010000011">
    <property type="protein sequence ID" value="MDG0860381.1"/>
    <property type="molecule type" value="Genomic_DNA"/>
</dbReference>
<protein>
    <submittedName>
        <fullName evidence="2">Uncharacterized protein</fullName>
    </submittedName>
</protein>
<comment type="caution">
    <text evidence="2">The sequence shown here is derived from an EMBL/GenBank/DDBJ whole genome shotgun (WGS) entry which is preliminary data.</text>
</comment>
<dbReference type="RefSeq" id="WP_277595900.1">
    <property type="nucleotide sequence ID" value="NZ_JAMBPX010000011.1"/>
</dbReference>
<organism evidence="2 3">
    <name type="scientific">Staphylococcus equorum</name>
    <dbReference type="NCBI Taxonomy" id="246432"/>
    <lineage>
        <taxon>Bacteria</taxon>
        <taxon>Bacillati</taxon>
        <taxon>Bacillota</taxon>
        <taxon>Bacilli</taxon>
        <taxon>Bacillales</taxon>
        <taxon>Staphylococcaceae</taxon>
        <taxon>Staphylococcus</taxon>
    </lineage>
</organism>
<dbReference type="AlphaFoldDB" id="A0A9X4R2R0"/>
<feature type="transmembrane region" description="Helical" evidence="1">
    <location>
        <begin position="6"/>
        <end position="37"/>
    </location>
</feature>